<keyword evidence="7" id="KW-1185">Reference proteome</keyword>
<dbReference type="InterPro" id="IPR023352">
    <property type="entry name" value="MAPEG-like_dom_sf"/>
</dbReference>
<feature type="transmembrane region" description="Helical" evidence="5">
    <location>
        <begin position="104"/>
        <end position="125"/>
    </location>
</feature>
<dbReference type="InterPro" id="IPR050997">
    <property type="entry name" value="MAPEG"/>
</dbReference>
<keyword evidence="4 5" id="KW-0472">Membrane</keyword>
<accession>A0ABT2YSQ6</accession>
<comment type="subcellular location">
    <subcellularLocation>
        <location evidence="1">Membrane</location>
        <topology evidence="1">Multi-pass membrane protein</topology>
    </subcellularLocation>
</comment>
<dbReference type="EMBL" id="JAOVZB010000003">
    <property type="protein sequence ID" value="MCV2402924.1"/>
    <property type="molecule type" value="Genomic_DNA"/>
</dbReference>
<dbReference type="SUPFAM" id="SSF161084">
    <property type="entry name" value="MAPEG domain-like"/>
    <property type="match status" value="1"/>
</dbReference>
<evidence type="ECO:0000313" key="6">
    <source>
        <dbReference type="EMBL" id="MCV2402924.1"/>
    </source>
</evidence>
<dbReference type="RefSeq" id="WP_263530303.1">
    <property type="nucleotide sequence ID" value="NZ_JAOVZB010000003.1"/>
</dbReference>
<keyword evidence="3 5" id="KW-1133">Transmembrane helix</keyword>
<dbReference type="Proteomes" id="UP001209713">
    <property type="component" value="Unassembled WGS sequence"/>
</dbReference>
<sequence>MHFVELIAILSVCQFLFFGAMTGRARRRTGLLAPATTGAPEFERMYRVQMNTLELLVAFLPALLIAGTHHNPIWMAAIGSVYLVGRFIYWFAYVRSPSSRGLGFMLSLIPILLLCVFALVGVIGAF</sequence>
<organism evidence="6 7">
    <name type="scientific">Marinomonas sargassi</name>
    <dbReference type="NCBI Taxonomy" id="2984494"/>
    <lineage>
        <taxon>Bacteria</taxon>
        <taxon>Pseudomonadati</taxon>
        <taxon>Pseudomonadota</taxon>
        <taxon>Gammaproteobacteria</taxon>
        <taxon>Oceanospirillales</taxon>
        <taxon>Oceanospirillaceae</taxon>
        <taxon>Marinomonas</taxon>
    </lineage>
</organism>
<dbReference type="Gene3D" id="1.20.120.550">
    <property type="entry name" value="Membrane associated eicosanoid/glutathione metabolism-like domain"/>
    <property type="match status" value="1"/>
</dbReference>
<feature type="transmembrane region" description="Helical" evidence="5">
    <location>
        <begin position="73"/>
        <end position="92"/>
    </location>
</feature>
<evidence type="ECO:0000256" key="4">
    <source>
        <dbReference type="ARBA" id="ARBA00023136"/>
    </source>
</evidence>
<evidence type="ECO:0000256" key="5">
    <source>
        <dbReference type="SAM" id="Phobius"/>
    </source>
</evidence>
<name>A0ABT2YSQ6_9GAMM</name>
<dbReference type="Pfam" id="PF01124">
    <property type="entry name" value="MAPEG"/>
    <property type="match status" value="1"/>
</dbReference>
<feature type="transmembrane region" description="Helical" evidence="5">
    <location>
        <begin position="46"/>
        <end position="67"/>
    </location>
</feature>
<comment type="caution">
    <text evidence="6">The sequence shown here is derived from an EMBL/GenBank/DDBJ whole genome shotgun (WGS) entry which is preliminary data.</text>
</comment>
<reference evidence="6 7" key="1">
    <citation type="submission" date="2022-10" db="EMBL/GenBank/DDBJ databases">
        <title>Marinomonas transparenta sp. nov. and Marinomonas sargassi sp. nov., isolated from marine alga (Sargassum natans (L.) Gaillon).</title>
        <authorList>
            <person name="Wang Y."/>
        </authorList>
    </citation>
    <scope>NUCLEOTIDE SEQUENCE [LARGE SCALE GENOMIC DNA]</scope>
    <source>
        <strain evidence="6 7">C2222</strain>
    </source>
</reference>
<dbReference type="PANTHER" id="PTHR10250:SF15">
    <property type="entry name" value="MICROSOMAL GLUTATHIONE S-TRANSFERASE-RELATED"/>
    <property type="match status" value="1"/>
</dbReference>
<evidence type="ECO:0000256" key="3">
    <source>
        <dbReference type="ARBA" id="ARBA00022989"/>
    </source>
</evidence>
<evidence type="ECO:0000256" key="2">
    <source>
        <dbReference type="ARBA" id="ARBA00022692"/>
    </source>
</evidence>
<keyword evidence="2 5" id="KW-0812">Transmembrane</keyword>
<evidence type="ECO:0000256" key="1">
    <source>
        <dbReference type="ARBA" id="ARBA00004141"/>
    </source>
</evidence>
<dbReference type="PANTHER" id="PTHR10250">
    <property type="entry name" value="MICROSOMAL GLUTATHIONE S-TRANSFERASE"/>
    <property type="match status" value="1"/>
</dbReference>
<protein>
    <submittedName>
        <fullName evidence="6">MAPEG family protein</fullName>
    </submittedName>
</protein>
<evidence type="ECO:0000313" key="7">
    <source>
        <dbReference type="Proteomes" id="UP001209713"/>
    </source>
</evidence>
<feature type="transmembrane region" description="Helical" evidence="5">
    <location>
        <begin position="6"/>
        <end position="25"/>
    </location>
</feature>
<gene>
    <name evidence="6" type="ORF">OFY17_08530</name>
</gene>
<proteinExistence type="predicted"/>
<dbReference type="InterPro" id="IPR001129">
    <property type="entry name" value="Membr-assoc_MAPEG"/>
</dbReference>